<dbReference type="PROSITE" id="PS50887">
    <property type="entry name" value="GGDEF"/>
    <property type="match status" value="1"/>
</dbReference>
<dbReference type="RefSeq" id="WP_010796905.1">
    <property type="nucleotide sequence ID" value="NZ_CP069262.1"/>
</dbReference>
<dbReference type="PROSITE" id="PS50110">
    <property type="entry name" value="RESPONSE_REGULATORY"/>
    <property type="match status" value="1"/>
</dbReference>
<dbReference type="InterPro" id="IPR029787">
    <property type="entry name" value="Nucleotide_cyclase"/>
</dbReference>
<dbReference type="InterPro" id="IPR001633">
    <property type="entry name" value="EAL_dom"/>
</dbReference>
<dbReference type="SMART" id="SM00267">
    <property type="entry name" value="GGDEF"/>
    <property type="match status" value="1"/>
</dbReference>
<evidence type="ECO:0000256" key="1">
    <source>
        <dbReference type="PROSITE-ProRule" id="PRU00169"/>
    </source>
</evidence>
<dbReference type="Pfam" id="PF00563">
    <property type="entry name" value="EAL"/>
    <property type="match status" value="1"/>
</dbReference>
<keyword evidence="6" id="KW-0378">Hydrolase</keyword>
<reference evidence="5 8" key="2">
    <citation type="submission" date="2020-10" db="EMBL/GenBank/DDBJ databases">
        <title>Genome sequences of Pseudomonas isolates.</title>
        <authorList>
            <person name="Wessels L."/>
            <person name="Reich F."/>
            <person name="Hammerl J."/>
        </authorList>
    </citation>
    <scope>NUCLEOTIDE SEQUENCE [LARGE SCALE GENOMIC DNA]</scope>
    <source>
        <strain evidence="5 8">20-MO00624-0</strain>
    </source>
</reference>
<evidence type="ECO:0000259" key="2">
    <source>
        <dbReference type="PROSITE" id="PS50110"/>
    </source>
</evidence>
<dbReference type="InterPro" id="IPR000160">
    <property type="entry name" value="GGDEF_dom"/>
</dbReference>
<evidence type="ECO:0000259" key="3">
    <source>
        <dbReference type="PROSITE" id="PS50883"/>
    </source>
</evidence>
<proteinExistence type="predicted"/>
<dbReference type="Gene3D" id="3.20.20.450">
    <property type="entry name" value="EAL domain"/>
    <property type="match status" value="1"/>
</dbReference>
<dbReference type="InterPro" id="IPR035919">
    <property type="entry name" value="EAL_sf"/>
</dbReference>
<dbReference type="NCBIfam" id="TIGR00254">
    <property type="entry name" value="GGDEF"/>
    <property type="match status" value="1"/>
</dbReference>
<dbReference type="InterPro" id="IPR000014">
    <property type="entry name" value="PAS"/>
</dbReference>
<dbReference type="Proteomes" id="UP000250443">
    <property type="component" value="Unassembled WGS sequence"/>
</dbReference>
<dbReference type="Gene3D" id="3.30.70.270">
    <property type="match status" value="1"/>
</dbReference>
<dbReference type="InterPro" id="IPR001789">
    <property type="entry name" value="Sig_transdc_resp-reg_receiver"/>
</dbReference>
<dbReference type="Gene3D" id="3.40.50.2300">
    <property type="match status" value="1"/>
</dbReference>
<dbReference type="GO" id="GO:0000160">
    <property type="term" value="P:phosphorelay signal transduction system"/>
    <property type="evidence" value="ECO:0007669"/>
    <property type="project" value="InterPro"/>
</dbReference>
<feature type="domain" description="GGDEF" evidence="4">
    <location>
        <begin position="301"/>
        <end position="434"/>
    </location>
</feature>
<dbReference type="EC" id="3.1.4.52" evidence="6"/>
<feature type="domain" description="EAL" evidence="3">
    <location>
        <begin position="444"/>
        <end position="694"/>
    </location>
</feature>
<dbReference type="Pfam" id="PF00990">
    <property type="entry name" value="GGDEF"/>
    <property type="match status" value="1"/>
</dbReference>
<reference evidence="6 7" key="1">
    <citation type="submission" date="2018-06" db="EMBL/GenBank/DDBJ databases">
        <authorList>
            <consortium name="Pathogen Informatics"/>
            <person name="Doyle S."/>
        </authorList>
    </citation>
    <scope>NUCLEOTIDE SEQUENCE [LARGE SCALE GENOMIC DNA]</scope>
    <source>
        <strain evidence="6 7">NCTC11842</strain>
    </source>
</reference>
<dbReference type="InterPro" id="IPR050706">
    <property type="entry name" value="Cyclic-di-GMP_PDE-like"/>
</dbReference>
<evidence type="ECO:0000313" key="6">
    <source>
        <dbReference type="EMBL" id="SPZ01797.1"/>
    </source>
</evidence>
<dbReference type="SUPFAM" id="SSF52172">
    <property type="entry name" value="CheY-like"/>
    <property type="match status" value="1"/>
</dbReference>
<dbReference type="InterPro" id="IPR011006">
    <property type="entry name" value="CheY-like_superfamily"/>
</dbReference>
<dbReference type="GO" id="GO:0006355">
    <property type="term" value="P:regulation of DNA-templated transcription"/>
    <property type="evidence" value="ECO:0007669"/>
    <property type="project" value="InterPro"/>
</dbReference>
<dbReference type="InterPro" id="IPR013767">
    <property type="entry name" value="PAS_fold"/>
</dbReference>
<sequence length="694" mass="77052">MAIEKKTIRLLIVEESQNEAERLVSLFRNAGCATRAQCVTEPDELATALQQSWDLLIAAPNCEELSPHEALKTIKRQAKDIPVIQLVDPEEPDAITQALLNGAQDAVPLGEDERLVLVSRREIGNLEVRRAYRTAELALHEAEKRCQLLLQSSEDAIAYVHDGMHVHANPIYLQLFGYTDVEELEGMPVIDLVASDDQQAFRDFLKQYSNDPEANGTARFLCQGLRADGSTFTADMSFSPATYEDEPCIQVVIRDGNQNDAELEEKLREATSVDPVTGLLNRTRLVEALEAEMEKVVQHGQTASFAYLQLDRYAAILAEIGISDIDALLAALANQLKEHFAPPALLARFSDDAFAVLVQGSTAEQLESRLKPLLRQAVSQPIEINKRALQPSYSIGLTALDEQTVNAHEIMDRAHRCALAIAKQGGNAIKRYDPAEELAAAASRGSLIAIVQQALEQSRFRLLFQPLISLRGDSREHYEVLLRLNNTQNEEVPPAEFFRVAEESGLSAKIDRWVIHNAIKVLVDHRARGHDTCLFIHLSAASLQDARLLLWLQAALQAARLPSESLIFQISEANALAHLNQTKIMANGLKKLGHRVTLGQFGCALAPFNILKQVPIDFLKVDGSFVRDLGNPENQETLKNLISGIQEHKKLCIVPFVENATILATLWQSGVNYIQGYYLQEPSQAMNYEFVADE</sequence>
<dbReference type="EMBL" id="JADMCD010000001">
    <property type="protein sequence ID" value="MBF8639785.1"/>
    <property type="molecule type" value="Genomic_DNA"/>
</dbReference>
<evidence type="ECO:0000313" key="8">
    <source>
        <dbReference type="Proteomes" id="UP000626180"/>
    </source>
</evidence>
<dbReference type="SUPFAM" id="SSF55785">
    <property type="entry name" value="PYP-like sensor domain (PAS domain)"/>
    <property type="match status" value="1"/>
</dbReference>
<dbReference type="InterPro" id="IPR043128">
    <property type="entry name" value="Rev_trsase/Diguanyl_cyclase"/>
</dbReference>
<accession>A0A2X2C1B2</accession>
<dbReference type="CDD" id="cd00130">
    <property type="entry name" value="PAS"/>
    <property type="match status" value="1"/>
</dbReference>
<dbReference type="PANTHER" id="PTHR33121">
    <property type="entry name" value="CYCLIC DI-GMP PHOSPHODIESTERASE PDEF"/>
    <property type="match status" value="1"/>
</dbReference>
<evidence type="ECO:0000259" key="4">
    <source>
        <dbReference type="PROSITE" id="PS50887"/>
    </source>
</evidence>
<dbReference type="PROSITE" id="PS50883">
    <property type="entry name" value="EAL"/>
    <property type="match status" value="1"/>
</dbReference>
<protein>
    <submittedName>
        <fullName evidence="5">EAL domain-containing protein</fullName>
    </submittedName>
    <submittedName>
        <fullName evidence="6">Response regulator receiver modulated diguanylate cyclase/phosphodiesterase</fullName>
        <ecNumber evidence="6">3.1.4.52</ecNumber>
    </submittedName>
</protein>
<dbReference type="CDD" id="cd01948">
    <property type="entry name" value="EAL"/>
    <property type="match status" value="1"/>
</dbReference>
<dbReference type="SMART" id="SM00091">
    <property type="entry name" value="PAS"/>
    <property type="match status" value="1"/>
</dbReference>
<dbReference type="AlphaFoldDB" id="A0A2X2C1B2"/>
<dbReference type="CDD" id="cd01949">
    <property type="entry name" value="GGDEF"/>
    <property type="match status" value="1"/>
</dbReference>
<dbReference type="Proteomes" id="UP000626180">
    <property type="component" value="Unassembled WGS sequence"/>
</dbReference>
<dbReference type="NCBIfam" id="TIGR00229">
    <property type="entry name" value="sensory_box"/>
    <property type="match status" value="1"/>
</dbReference>
<evidence type="ECO:0000313" key="5">
    <source>
        <dbReference type="EMBL" id="MBF8639785.1"/>
    </source>
</evidence>
<name>A0A2X2C1B2_PSELU</name>
<dbReference type="SUPFAM" id="SSF55073">
    <property type="entry name" value="Nucleotide cyclase"/>
    <property type="match status" value="1"/>
</dbReference>
<dbReference type="Pfam" id="PF00989">
    <property type="entry name" value="PAS"/>
    <property type="match status" value="1"/>
</dbReference>
<keyword evidence="8" id="KW-1185">Reference proteome</keyword>
<dbReference type="PANTHER" id="PTHR33121:SF23">
    <property type="entry name" value="CYCLIC DI-GMP PHOSPHODIESTERASE PDEB"/>
    <property type="match status" value="1"/>
</dbReference>
<organism evidence="6 7">
    <name type="scientific">Pseudomonas luteola</name>
    <dbReference type="NCBI Taxonomy" id="47886"/>
    <lineage>
        <taxon>Bacteria</taxon>
        <taxon>Pseudomonadati</taxon>
        <taxon>Pseudomonadota</taxon>
        <taxon>Gammaproteobacteria</taxon>
        <taxon>Pseudomonadales</taxon>
        <taxon>Pseudomonadaceae</taxon>
        <taxon>Pseudomonas</taxon>
    </lineage>
</organism>
<feature type="domain" description="Response regulatory" evidence="2">
    <location>
        <begin position="9"/>
        <end position="124"/>
    </location>
</feature>
<evidence type="ECO:0000313" key="7">
    <source>
        <dbReference type="Proteomes" id="UP000250443"/>
    </source>
</evidence>
<comment type="caution">
    <text evidence="1">Lacks conserved residue(s) required for the propagation of feature annotation.</text>
</comment>
<dbReference type="SUPFAM" id="SSF141868">
    <property type="entry name" value="EAL domain-like"/>
    <property type="match status" value="1"/>
</dbReference>
<dbReference type="GO" id="GO:0071111">
    <property type="term" value="F:cyclic-guanylate-specific phosphodiesterase activity"/>
    <property type="evidence" value="ECO:0007669"/>
    <property type="project" value="UniProtKB-EC"/>
</dbReference>
<dbReference type="EMBL" id="UAUF01000005">
    <property type="protein sequence ID" value="SPZ01797.1"/>
    <property type="molecule type" value="Genomic_DNA"/>
</dbReference>
<dbReference type="InterPro" id="IPR035965">
    <property type="entry name" value="PAS-like_dom_sf"/>
</dbReference>
<dbReference type="SMART" id="SM00052">
    <property type="entry name" value="EAL"/>
    <property type="match status" value="1"/>
</dbReference>
<gene>
    <name evidence="6" type="primary">yfgF</name>
    <name evidence="5" type="ORF">IRZ65_03670</name>
    <name evidence="6" type="ORF">NCTC11842_00592</name>
</gene>
<dbReference type="Gene3D" id="3.30.450.20">
    <property type="entry name" value="PAS domain"/>
    <property type="match status" value="1"/>
</dbReference>